<dbReference type="PROSITE" id="PS01091">
    <property type="entry name" value="TATD_3"/>
    <property type="match status" value="1"/>
</dbReference>
<feature type="binding site" evidence="3">
    <location>
        <position position="143"/>
    </location>
    <ligand>
        <name>a divalent metal cation</name>
        <dbReference type="ChEBI" id="CHEBI:60240"/>
        <label>2</label>
    </ligand>
</feature>
<dbReference type="CDD" id="cd01310">
    <property type="entry name" value="TatD_DNAse"/>
    <property type="match status" value="1"/>
</dbReference>
<dbReference type="SUPFAM" id="SSF51556">
    <property type="entry name" value="Metallo-dependent hydrolases"/>
    <property type="match status" value="1"/>
</dbReference>
<gene>
    <name evidence="4" type="ORF">AUK05_03065</name>
</gene>
<dbReference type="GO" id="GO:0046872">
    <property type="term" value="F:metal ion binding"/>
    <property type="evidence" value="ECO:0007669"/>
    <property type="project" value="UniProtKB-KW"/>
</dbReference>
<dbReference type="GO" id="GO:0004536">
    <property type="term" value="F:DNA nuclease activity"/>
    <property type="evidence" value="ECO:0007669"/>
    <property type="project" value="InterPro"/>
</dbReference>
<feature type="binding site" evidence="3">
    <location>
        <position position="5"/>
    </location>
    <ligand>
        <name>a divalent metal cation</name>
        <dbReference type="ChEBI" id="CHEBI:60240"/>
        <label>1</label>
    </ligand>
</feature>
<proteinExistence type="predicted"/>
<organism evidence="4 5">
    <name type="scientific">Candidatus Shapirobacteria bacterium CG2_30_35_20</name>
    <dbReference type="NCBI Taxonomy" id="1805376"/>
    <lineage>
        <taxon>Bacteria</taxon>
        <taxon>Candidatus Shapironibacteriota</taxon>
    </lineage>
</organism>
<comment type="caution">
    <text evidence="4">The sequence shown here is derived from an EMBL/GenBank/DDBJ whole genome shotgun (WGS) entry which is preliminary data.</text>
</comment>
<dbReference type="EMBL" id="MNZO01000045">
    <property type="protein sequence ID" value="OIP86686.1"/>
    <property type="molecule type" value="Genomic_DNA"/>
</dbReference>
<dbReference type="AlphaFoldDB" id="A0A1J5I2S3"/>
<dbReference type="PROSITE" id="PS01090">
    <property type="entry name" value="TATD_2"/>
    <property type="match status" value="1"/>
</dbReference>
<evidence type="ECO:0000256" key="3">
    <source>
        <dbReference type="PIRSR" id="PIRSR005902-1"/>
    </source>
</evidence>
<dbReference type="Proteomes" id="UP000182344">
    <property type="component" value="Unassembled WGS sequence"/>
</dbReference>
<keyword evidence="2" id="KW-0378">Hydrolase</keyword>
<dbReference type="GO" id="GO:0016788">
    <property type="term" value="F:hydrolase activity, acting on ester bonds"/>
    <property type="evidence" value="ECO:0007669"/>
    <property type="project" value="InterPro"/>
</dbReference>
<reference evidence="4 5" key="1">
    <citation type="journal article" date="2016" name="Environ. Microbiol.">
        <title>Genomic resolution of a cold subsurface aquifer community provides metabolic insights for novel microbes adapted to high CO concentrations.</title>
        <authorList>
            <person name="Probst A.J."/>
            <person name="Castelle C.J."/>
            <person name="Singh A."/>
            <person name="Brown C.T."/>
            <person name="Anantharaman K."/>
            <person name="Sharon I."/>
            <person name="Hug L.A."/>
            <person name="Burstein D."/>
            <person name="Emerson J.B."/>
            <person name="Thomas B.C."/>
            <person name="Banfield J.F."/>
        </authorList>
    </citation>
    <scope>NUCLEOTIDE SEQUENCE [LARGE SCALE GENOMIC DNA]</scope>
    <source>
        <strain evidence="4">CG2_30_35_20</strain>
    </source>
</reference>
<dbReference type="PANTHER" id="PTHR46124:SF4">
    <property type="entry name" value="HYDROLASE TATD"/>
    <property type="match status" value="1"/>
</dbReference>
<accession>A0A1J5I2S3</accession>
<dbReference type="NCBIfam" id="TIGR00010">
    <property type="entry name" value="YchF/TatD family DNA exonuclease"/>
    <property type="match status" value="1"/>
</dbReference>
<dbReference type="Gene3D" id="3.20.20.140">
    <property type="entry name" value="Metal-dependent hydrolases"/>
    <property type="match status" value="1"/>
</dbReference>
<sequence length="241" mass="27414">MIDTHSHIAINTERLDFVVLSGSNLEDSKKNIELAKSNPKLKASVGIHPQEMITDNRAQITELENLLKNNKNIVAVGECGLDYSNPPKSPFDKGDFKEMEIVFRSQIELAIKYKKPLIIHSRKAMDETIEILKNYKNISGVIHCYTGGVKRIKNVPENFYLGIDGNITYEDGLVEVVKNIPKDRLVLETDSPFLTPVPYRFEKNQPNYVKFIYQKVANIWGLSFDETEKIIDANAKKLFGI</sequence>
<evidence type="ECO:0008006" key="6">
    <source>
        <dbReference type="Google" id="ProtNLM"/>
    </source>
</evidence>
<feature type="binding site" evidence="3">
    <location>
        <position position="120"/>
    </location>
    <ligand>
        <name>a divalent metal cation</name>
        <dbReference type="ChEBI" id="CHEBI:60240"/>
        <label>2</label>
    </ligand>
</feature>
<feature type="binding site" evidence="3">
    <location>
        <position position="7"/>
    </location>
    <ligand>
        <name>a divalent metal cation</name>
        <dbReference type="ChEBI" id="CHEBI:60240"/>
        <label>1</label>
    </ligand>
</feature>
<evidence type="ECO:0000256" key="1">
    <source>
        <dbReference type="ARBA" id="ARBA00022723"/>
    </source>
</evidence>
<dbReference type="InterPro" id="IPR032466">
    <property type="entry name" value="Metal_Hydrolase"/>
</dbReference>
<name>A0A1J5I2S3_9BACT</name>
<evidence type="ECO:0000313" key="5">
    <source>
        <dbReference type="Proteomes" id="UP000182344"/>
    </source>
</evidence>
<dbReference type="FunFam" id="3.20.20.140:FF:000005">
    <property type="entry name" value="TatD family hydrolase"/>
    <property type="match status" value="1"/>
</dbReference>
<protein>
    <recommendedName>
        <fullName evidence="6">Hydrolase TatD</fullName>
    </recommendedName>
</protein>
<dbReference type="InterPro" id="IPR001130">
    <property type="entry name" value="TatD-like"/>
</dbReference>
<keyword evidence="1 3" id="KW-0479">Metal-binding</keyword>
<dbReference type="PANTHER" id="PTHR46124">
    <property type="entry name" value="D-AMINOACYL-TRNA DEACYLASE"/>
    <property type="match status" value="1"/>
</dbReference>
<dbReference type="InterPro" id="IPR018228">
    <property type="entry name" value="DNase_TatD-rel_CS"/>
</dbReference>
<evidence type="ECO:0000313" key="4">
    <source>
        <dbReference type="EMBL" id="OIP86686.1"/>
    </source>
</evidence>
<evidence type="ECO:0000256" key="2">
    <source>
        <dbReference type="ARBA" id="ARBA00022801"/>
    </source>
</evidence>
<dbReference type="GO" id="GO:0005829">
    <property type="term" value="C:cytosol"/>
    <property type="evidence" value="ECO:0007669"/>
    <property type="project" value="TreeGrafter"/>
</dbReference>
<feature type="binding site" evidence="3">
    <location>
        <position position="190"/>
    </location>
    <ligand>
        <name>a divalent metal cation</name>
        <dbReference type="ChEBI" id="CHEBI:60240"/>
        <label>1</label>
    </ligand>
</feature>
<dbReference type="PIRSF" id="PIRSF005902">
    <property type="entry name" value="DNase_TatD"/>
    <property type="match status" value="1"/>
</dbReference>
<dbReference type="InterPro" id="IPR015991">
    <property type="entry name" value="TatD/YcfH-like"/>
</dbReference>
<feature type="binding site" evidence="3">
    <location>
        <position position="78"/>
    </location>
    <ligand>
        <name>a divalent metal cation</name>
        <dbReference type="ChEBI" id="CHEBI:60240"/>
        <label>1</label>
    </ligand>
</feature>
<dbReference type="Pfam" id="PF01026">
    <property type="entry name" value="TatD_DNase"/>
    <property type="match status" value="1"/>
</dbReference>
<dbReference type="STRING" id="1805376.AUK05_03065"/>